<keyword evidence="1 5" id="KW-0677">Repeat</keyword>
<comment type="caution">
    <text evidence="8">The sequence shown here is derived from an EMBL/GenBank/DDBJ whole genome shotgun (WGS) entry which is preliminary data.</text>
</comment>
<evidence type="ECO:0000256" key="4">
    <source>
        <dbReference type="ARBA" id="ARBA00023186"/>
    </source>
</evidence>
<dbReference type="InterPro" id="IPR041546">
    <property type="entry name" value="ClpA/ClpB_AAA_lid"/>
</dbReference>
<dbReference type="SMART" id="SM01086">
    <property type="entry name" value="ClpB_D2-small"/>
    <property type="match status" value="1"/>
</dbReference>
<dbReference type="SUPFAM" id="SSF81923">
    <property type="entry name" value="Double Clp-N motif"/>
    <property type="match status" value="1"/>
</dbReference>
<evidence type="ECO:0000256" key="1">
    <source>
        <dbReference type="ARBA" id="ARBA00022737"/>
    </source>
</evidence>
<reference evidence="8" key="1">
    <citation type="submission" date="2017-02" db="EMBL/GenBank/DDBJ databases">
        <title>Delving into the versatile metabolic prowess of the omnipresent phylum Bacteroidetes.</title>
        <authorList>
            <person name="Nobu M.K."/>
            <person name="Mei R."/>
            <person name="Narihiro T."/>
            <person name="Kuroda K."/>
            <person name="Liu W.-T."/>
        </authorList>
    </citation>
    <scope>NUCLEOTIDE SEQUENCE</scope>
    <source>
        <strain evidence="8">ADurb.Bin417</strain>
    </source>
</reference>
<keyword evidence="3 8" id="KW-0067">ATP-binding</keyword>
<dbReference type="Pfam" id="PF17871">
    <property type="entry name" value="AAA_lid_9"/>
    <property type="match status" value="1"/>
</dbReference>
<dbReference type="GO" id="GO:0034605">
    <property type="term" value="P:cellular response to heat"/>
    <property type="evidence" value="ECO:0007669"/>
    <property type="project" value="TreeGrafter"/>
</dbReference>
<protein>
    <submittedName>
        <fullName evidence="8">ATP-dependent Clp protease ATP-binding subunit ClpC</fullName>
    </submittedName>
</protein>
<dbReference type="AlphaFoldDB" id="A0A1V5MHC5"/>
<feature type="coiled-coil region" evidence="6">
    <location>
        <begin position="392"/>
        <end position="419"/>
    </location>
</feature>
<dbReference type="SUPFAM" id="SSF52540">
    <property type="entry name" value="P-loop containing nucleoside triphosphate hydrolases"/>
    <property type="match status" value="2"/>
</dbReference>
<accession>A0A1V5MHC5</accession>
<keyword evidence="8" id="KW-0645">Protease</keyword>
<dbReference type="PANTHER" id="PTHR11638">
    <property type="entry name" value="ATP-DEPENDENT CLP PROTEASE"/>
    <property type="match status" value="1"/>
</dbReference>
<proteinExistence type="predicted"/>
<dbReference type="Gene3D" id="4.10.860.10">
    <property type="entry name" value="UVR domain"/>
    <property type="match status" value="1"/>
</dbReference>
<dbReference type="InterPro" id="IPR027417">
    <property type="entry name" value="P-loop_NTPase"/>
</dbReference>
<dbReference type="CDD" id="cd19499">
    <property type="entry name" value="RecA-like_ClpB_Hsp104-like"/>
    <property type="match status" value="1"/>
</dbReference>
<organism evidence="8">
    <name type="scientific">candidate division TA06 bacterium ADurb.Bin417</name>
    <dbReference type="NCBI Taxonomy" id="1852828"/>
    <lineage>
        <taxon>Bacteria</taxon>
        <taxon>Bacteria division TA06</taxon>
    </lineage>
</organism>
<dbReference type="Proteomes" id="UP000485484">
    <property type="component" value="Unassembled WGS sequence"/>
</dbReference>
<dbReference type="Gene3D" id="3.40.50.300">
    <property type="entry name" value="P-loop containing nucleotide triphosphate hydrolases"/>
    <property type="match status" value="2"/>
</dbReference>
<feature type="domain" description="Clp R" evidence="7">
    <location>
        <begin position="1"/>
        <end position="134"/>
    </location>
</feature>
<dbReference type="GO" id="GO:0005524">
    <property type="term" value="F:ATP binding"/>
    <property type="evidence" value="ECO:0007669"/>
    <property type="project" value="UniProtKB-KW"/>
</dbReference>
<evidence type="ECO:0000259" key="7">
    <source>
        <dbReference type="PROSITE" id="PS51903"/>
    </source>
</evidence>
<dbReference type="CDD" id="cd00009">
    <property type="entry name" value="AAA"/>
    <property type="match status" value="1"/>
</dbReference>
<dbReference type="InterPro" id="IPR050130">
    <property type="entry name" value="ClpA_ClpB"/>
</dbReference>
<dbReference type="PROSITE" id="PS51903">
    <property type="entry name" value="CLP_R"/>
    <property type="match status" value="1"/>
</dbReference>
<dbReference type="Pfam" id="PF10431">
    <property type="entry name" value="ClpB_D2-small"/>
    <property type="match status" value="1"/>
</dbReference>
<sequence>MLDMARDEAIRFGQIEIGTEHLVLAMLRDGQGVAAAALTSLGYDLDFLRLEIEKVIAVGPALRIDGPLPLSRRAKRSLELGVEEARQYGFNYIGTEHIILGILREGENQASAVLGRLNLTLERSRKAIYELVKPPLQGGETAARSKTPALDSFGRDLTRMARDGRLDPVIGRAAEIERLVHVFCRRRKNNPVLVGEAGVGKTAIVEGFVQAMVEGRLPEAVESRRVVMLDLAALVAGTKYRGEFEQRLKTVLQEVVENQVVIFVDELHTLIGVGGAEGAMDASHILKPALASGEIQCIGATTLNEYRKHIEKDAALERRFQAIFVSPPDTGQTMEILKGLRPRYAEHHRVEISDTALWAAVQLSDRYIAGRFQPDKAIDLLDEACASVRLRAVRLPDNLRRMEAQLKALTEKREKATRDLDYETAISLREQEKTERVGFDLLKKRWRLSISPTEGVVTEQDISEVVSRWTGVPVRQISEDEGARLLHMEEELQRQVIGQSEAVSAVCRAIRRSRTGIKDRRRPVGSFLFLGPTGVGKTLLARVLAGFLFDDQEALIQIDMSEYMERFSVSRLIGAPPGYVGYEEGGQLTERVRRRPYSVILFDEFEKAHPDVYNLLLQILEDGHLTDSFGRRVDFRNTILILTSNLGTGSLQETASVGFVSDGGQPADYEQTRQLLKNEAERVFRPEFLNRLDEMVVFRSLTDRDAAAIVRLEVDRVLVRLREQGLGISLSESAFRFLEREGFDPKLGARPLRRAITRHLEDRLSEEMLSGRLRTGGRVRVGMERSGRRLSFDIEHPAAETIGTAH</sequence>
<evidence type="ECO:0000256" key="5">
    <source>
        <dbReference type="PROSITE-ProRule" id="PRU01251"/>
    </source>
</evidence>
<dbReference type="Gene3D" id="1.10.1780.10">
    <property type="entry name" value="Clp, N-terminal domain"/>
    <property type="match status" value="1"/>
</dbReference>
<dbReference type="FunFam" id="3.40.50.300:FF:000010">
    <property type="entry name" value="Chaperone clpB 1, putative"/>
    <property type="match status" value="1"/>
</dbReference>
<dbReference type="FunFam" id="3.40.50.300:FF:000025">
    <property type="entry name" value="ATP-dependent Clp protease subunit"/>
    <property type="match status" value="1"/>
</dbReference>
<dbReference type="InterPro" id="IPR001270">
    <property type="entry name" value="ClpA/B"/>
</dbReference>
<dbReference type="InterPro" id="IPR003959">
    <property type="entry name" value="ATPase_AAA_core"/>
</dbReference>
<evidence type="ECO:0000256" key="6">
    <source>
        <dbReference type="SAM" id="Coils"/>
    </source>
</evidence>
<dbReference type="PANTHER" id="PTHR11638:SF18">
    <property type="entry name" value="HEAT SHOCK PROTEIN 104"/>
    <property type="match status" value="1"/>
</dbReference>
<evidence type="ECO:0000313" key="8">
    <source>
        <dbReference type="EMBL" id="OPZ92619.1"/>
    </source>
</evidence>
<dbReference type="GO" id="GO:0006508">
    <property type="term" value="P:proteolysis"/>
    <property type="evidence" value="ECO:0007669"/>
    <property type="project" value="UniProtKB-KW"/>
</dbReference>
<dbReference type="InterPro" id="IPR004176">
    <property type="entry name" value="Clp_R_N"/>
</dbReference>
<dbReference type="GO" id="GO:0016887">
    <property type="term" value="F:ATP hydrolysis activity"/>
    <property type="evidence" value="ECO:0007669"/>
    <property type="project" value="InterPro"/>
</dbReference>
<keyword evidence="2" id="KW-0547">Nucleotide-binding</keyword>
<keyword evidence="6" id="KW-0175">Coiled coil</keyword>
<dbReference type="InterPro" id="IPR019489">
    <property type="entry name" value="Clp_ATPase_C"/>
</dbReference>
<gene>
    <name evidence="8" type="primary">clpC</name>
    <name evidence="8" type="ORF">BWY73_00716</name>
</gene>
<dbReference type="Pfam" id="PF07724">
    <property type="entry name" value="AAA_2"/>
    <property type="match status" value="1"/>
</dbReference>
<evidence type="ECO:0000256" key="2">
    <source>
        <dbReference type="ARBA" id="ARBA00022741"/>
    </source>
</evidence>
<dbReference type="PRINTS" id="PR00300">
    <property type="entry name" value="CLPPROTEASEA"/>
</dbReference>
<dbReference type="GO" id="GO:0005737">
    <property type="term" value="C:cytoplasm"/>
    <property type="evidence" value="ECO:0007669"/>
    <property type="project" value="TreeGrafter"/>
</dbReference>
<dbReference type="GO" id="GO:0008233">
    <property type="term" value="F:peptidase activity"/>
    <property type="evidence" value="ECO:0007669"/>
    <property type="project" value="UniProtKB-KW"/>
</dbReference>
<evidence type="ECO:0000256" key="3">
    <source>
        <dbReference type="ARBA" id="ARBA00022840"/>
    </source>
</evidence>
<dbReference type="Pfam" id="PF00004">
    <property type="entry name" value="AAA"/>
    <property type="match status" value="1"/>
</dbReference>
<dbReference type="SMART" id="SM00382">
    <property type="entry name" value="AAA"/>
    <property type="match status" value="2"/>
</dbReference>
<dbReference type="EMBL" id="MWAK01000081">
    <property type="protein sequence ID" value="OPZ92619.1"/>
    <property type="molecule type" value="Genomic_DNA"/>
</dbReference>
<dbReference type="InterPro" id="IPR036628">
    <property type="entry name" value="Clp_N_dom_sf"/>
</dbReference>
<keyword evidence="8" id="KW-0378">Hydrolase</keyword>
<dbReference type="Gene3D" id="1.10.8.60">
    <property type="match status" value="2"/>
</dbReference>
<dbReference type="Pfam" id="PF02861">
    <property type="entry name" value="Clp_N"/>
    <property type="match status" value="1"/>
</dbReference>
<keyword evidence="4" id="KW-0143">Chaperone</keyword>
<dbReference type="InterPro" id="IPR003593">
    <property type="entry name" value="AAA+_ATPase"/>
</dbReference>
<name>A0A1V5MHC5_UNCT6</name>